<keyword evidence="1" id="KW-0472">Membrane</keyword>
<dbReference type="EMBL" id="LVVM01001000">
    <property type="protein sequence ID" value="OJA19499.1"/>
    <property type="molecule type" value="Genomic_DNA"/>
</dbReference>
<evidence type="ECO:0000313" key="3">
    <source>
        <dbReference type="Proteomes" id="UP000183567"/>
    </source>
</evidence>
<evidence type="ECO:0000313" key="2">
    <source>
        <dbReference type="EMBL" id="OJA19499.1"/>
    </source>
</evidence>
<sequence length="97" mass="10226">MSITAGPAAITGQAPGERLLLIRRSAPTDGIGGLMDRIAELMVVCLVNLLSTIYAVLAISINHYNHARSVTGKHVSSKVLTMTIFDLVYSGCCSHAA</sequence>
<proteinExistence type="predicted"/>
<reference evidence="2 3" key="1">
    <citation type="submission" date="2016-03" db="EMBL/GenBank/DDBJ databases">
        <title>Comparative genomics of the ectomycorrhizal sister species Rhizopogon vinicolor and Rhizopogon vesiculosus (Basidiomycota: Boletales) reveals a divergence of the mating type B locus.</title>
        <authorList>
            <person name="Mujic A.B."/>
            <person name="Kuo A."/>
            <person name="Tritt A."/>
            <person name="Lipzen A."/>
            <person name="Chen C."/>
            <person name="Johnson J."/>
            <person name="Sharma A."/>
            <person name="Barry K."/>
            <person name="Grigoriev I.V."/>
            <person name="Spatafora J.W."/>
        </authorList>
    </citation>
    <scope>NUCLEOTIDE SEQUENCE [LARGE SCALE GENOMIC DNA]</scope>
    <source>
        <strain evidence="2 3">AM-OR11-056</strain>
    </source>
</reference>
<keyword evidence="1" id="KW-1133">Transmembrane helix</keyword>
<comment type="caution">
    <text evidence="2">The sequence shown here is derived from an EMBL/GenBank/DDBJ whole genome shotgun (WGS) entry which is preliminary data.</text>
</comment>
<evidence type="ECO:0000256" key="1">
    <source>
        <dbReference type="SAM" id="Phobius"/>
    </source>
</evidence>
<dbReference type="AlphaFoldDB" id="A0A1J8QHT4"/>
<gene>
    <name evidence="2" type="ORF">AZE42_10973</name>
</gene>
<dbReference type="Proteomes" id="UP000183567">
    <property type="component" value="Unassembled WGS sequence"/>
</dbReference>
<dbReference type="OrthoDB" id="10373774at2759"/>
<feature type="transmembrane region" description="Helical" evidence="1">
    <location>
        <begin position="38"/>
        <end position="59"/>
    </location>
</feature>
<protein>
    <submittedName>
        <fullName evidence="2">Uncharacterized protein</fullName>
    </submittedName>
</protein>
<name>A0A1J8QHT4_9AGAM</name>
<keyword evidence="3" id="KW-1185">Reference proteome</keyword>
<accession>A0A1J8QHT4</accession>
<organism evidence="2 3">
    <name type="scientific">Rhizopogon vesiculosus</name>
    <dbReference type="NCBI Taxonomy" id="180088"/>
    <lineage>
        <taxon>Eukaryota</taxon>
        <taxon>Fungi</taxon>
        <taxon>Dikarya</taxon>
        <taxon>Basidiomycota</taxon>
        <taxon>Agaricomycotina</taxon>
        <taxon>Agaricomycetes</taxon>
        <taxon>Agaricomycetidae</taxon>
        <taxon>Boletales</taxon>
        <taxon>Suillineae</taxon>
        <taxon>Rhizopogonaceae</taxon>
        <taxon>Rhizopogon</taxon>
    </lineage>
</organism>
<keyword evidence="1" id="KW-0812">Transmembrane</keyword>